<proteinExistence type="predicted"/>
<name>A0A5M9K6Y5_MONFR</name>
<evidence type="ECO:0000313" key="3">
    <source>
        <dbReference type="Proteomes" id="UP000322873"/>
    </source>
</evidence>
<dbReference type="EMBL" id="VICG01000002">
    <property type="protein sequence ID" value="KAA8575822.1"/>
    <property type="molecule type" value="Genomic_DNA"/>
</dbReference>
<reference evidence="2 3" key="1">
    <citation type="submission" date="2019-06" db="EMBL/GenBank/DDBJ databases">
        <title>Genome Sequence of the Brown Rot Fungal Pathogen Monilinia fructicola.</title>
        <authorList>
            <person name="De Miccolis Angelini R.M."/>
            <person name="Landi L."/>
            <person name="Abate D."/>
            <person name="Pollastro S."/>
            <person name="Romanazzi G."/>
            <person name="Faretra F."/>
        </authorList>
    </citation>
    <scope>NUCLEOTIDE SEQUENCE [LARGE SCALE GENOMIC DNA]</scope>
    <source>
        <strain evidence="2 3">Mfrc123</strain>
    </source>
</reference>
<dbReference type="AlphaFoldDB" id="A0A5M9K6Y5"/>
<comment type="caution">
    <text evidence="2">The sequence shown here is derived from an EMBL/GenBank/DDBJ whole genome shotgun (WGS) entry which is preliminary data.</text>
</comment>
<accession>A0A5M9K6Y5</accession>
<evidence type="ECO:0000313" key="2">
    <source>
        <dbReference type="EMBL" id="KAA8575822.1"/>
    </source>
</evidence>
<feature type="compositionally biased region" description="Acidic residues" evidence="1">
    <location>
        <begin position="15"/>
        <end position="28"/>
    </location>
</feature>
<evidence type="ECO:0000256" key="1">
    <source>
        <dbReference type="SAM" id="MobiDB-lite"/>
    </source>
</evidence>
<keyword evidence="3" id="KW-1185">Reference proteome</keyword>
<organism evidence="2 3">
    <name type="scientific">Monilinia fructicola</name>
    <name type="common">Brown rot fungus</name>
    <name type="synonym">Ciboria fructicola</name>
    <dbReference type="NCBI Taxonomy" id="38448"/>
    <lineage>
        <taxon>Eukaryota</taxon>
        <taxon>Fungi</taxon>
        <taxon>Dikarya</taxon>
        <taxon>Ascomycota</taxon>
        <taxon>Pezizomycotina</taxon>
        <taxon>Leotiomycetes</taxon>
        <taxon>Helotiales</taxon>
        <taxon>Sclerotiniaceae</taxon>
        <taxon>Monilinia</taxon>
    </lineage>
</organism>
<dbReference type="Proteomes" id="UP000322873">
    <property type="component" value="Unassembled WGS sequence"/>
</dbReference>
<feature type="region of interest" description="Disordered" evidence="1">
    <location>
        <begin position="1"/>
        <end position="39"/>
    </location>
</feature>
<protein>
    <submittedName>
        <fullName evidence="2">Uncharacterized protein</fullName>
    </submittedName>
</protein>
<gene>
    <name evidence="2" type="ORF">EYC84_004913</name>
</gene>
<sequence length="82" mass="9136">MKIRKTLVESGQMESDADDDEEEEEEDGGGGGGDGVDVVKPCRSKRALKRLKLRSSHGKLRLKSKRVEYGALYKCTLYCTVE</sequence>